<dbReference type="OrthoDB" id="5288586at2759"/>
<feature type="transmembrane region" description="Helical" evidence="1">
    <location>
        <begin position="228"/>
        <end position="248"/>
    </location>
</feature>
<gene>
    <name evidence="2" type="ORF">FISHEDRAFT_37457</name>
</gene>
<evidence type="ECO:0000313" key="2">
    <source>
        <dbReference type="EMBL" id="KIY51381.1"/>
    </source>
</evidence>
<keyword evidence="1" id="KW-1133">Transmembrane helix</keyword>
<evidence type="ECO:0000256" key="1">
    <source>
        <dbReference type="SAM" id="Phobius"/>
    </source>
</evidence>
<dbReference type="InterPro" id="IPR010699">
    <property type="entry name" value="DUF1275"/>
</dbReference>
<dbReference type="PANTHER" id="PTHR37488:SF2">
    <property type="entry name" value="DUF1275 DOMAIN-CONTAINING PROTEIN"/>
    <property type="match status" value="1"/>
</dbReference>
<dbReference type="Pfam" id="PF06912">
    <property type="entry name" value="DUF1275"/>
    <property type="match status" value="1"/>
</dbReference>
<keyword evidence="3" id="KW-1185">Reference proteome</keyword>
<feature type="transmembrane region" description="Helical" evidence="1">
    <location>
        <begin position="254"/>
        <end position="271"/>
    </location>
</feature>
<accession>A0A0D7AJB1</accession>
<keyword evidence="1" id="KW-0812">Transmembrane</keyword>
<name>A0A0D7AJB1_9AGAR</name>
<keyword evidence="1" id="KW-0472">Membrane</keyword>
<feature type="transmembrane region" description="Helical" evidence="1">
    <location>
        <begin position="46"/>
        <end position="66"/>
    </location>
</feature>
<dbReference type="EMBL" id="KN881666">
    <property type="protein sequence ID" value="KIY51381.1"/>
    <property type="molecule type" value="Genomic_DNA"/>
</dbReference>
<dbReference type="Proteomes" id="UP000054144">
    <property type="component" value="Unassembled WGS sequence"/>
</dbReference>
<reference evidence="2 3" key="1">
    <citation type="journal article" date="2015" name="Fungal Genet. Biol.">
        <title>Evolution of novel wood decay mechanisms in Agaricales revealed by the genome sequences of Fistulina hepatica and Cylindrobasidium torrendii.</title>
        <authorList>
            <person name="Floudas D."/>
            <person name="Held B.W."/>
            <person name="Riley R."/>
            <person name="Nagy L.G."/>
            <person name="Koehler G."/>
            <person name="Ransdell A.S."/>
            <person name="Younus H."/>
            <person name="Chow J."/>
            <person name="Chiniquy J."/>
            <person name="Lipzen A."/>
            <person name="Tritt A."/>
            <person name="Sun H."/>
            <person name="Haridas S."/>
            <person name="LaButti K."/>
            <person name="Ohm R.A."/>
            <person name="Kues U."/>
            <person name="Blanchette R.A."/>
            <person name="Grigoriev I.V."/>
            <person name="Minto R.E."/>
            <person name="Hibbett D.S."/>
        </authorList>
    </citation>
    <scope>NUCLEOTIDE SEQUENCE [LARGE SCALE GENOMIC DNA]</scope>
    <source>
        <strain evidence="2 3">ATCC 64428</strain>
    </source>
</reference>
<evidence type="ECO:0008006" key="4">
    <source>
        <dbReference type="Google" id="ProtNLM"/>
    </source>
</evidence>
<feature type="transmembrane region" description="Helical" evidence="1">
    <location>
        <begin position="169"/>
        <end position="188"/>
    </location>
</feature>
<protein>
    <recommendedName>
        <fullName evidence="4">DUF1275 domain protein</fullName>
    </recommendedName>
</protein>
<dbReference type="AlphaFoldDB" id="A0A0D7AJB1"/>
<dbReference type="PANTHER" id="PTHR37488">
    <property type="entry name" value="DUF1275 DOMAIN-CONTAINING PROTEIN"/>
    <property type="match status" value="1"/>
</dbReference>
<sequence length="286" mass="31274">MSTASTPRNPDDLTNKQLSKDLEPISLWSYLCAEVDTKRCSAPLTAYYFMTGFLCAMSFSSTYVWCGFQTGNYVQLSLAIARLFEDNDGVVDHTFHKSDQQALCSLLAFNCGAFCGRLGDHYGPKKRAWLISGTFVQTLLTMGAAITIWKSGQPSIASERGNPSWTNALTFVGLAFMSASLGVQGVLAKRLNTPFGATIVLTTIWIELMSDPRLFTFRQRVVGRDNKLLAVVGVFIGGFTSRALLAAIGSAATLGIATGIRLMICFWWLFVPSSDCGLRLSQVKLR</sequence>
<evidence type="ECO:0000313" key="3">
    <source>
        <dbReference type="Proteomes" id="UP000054144"/>
    </source>
</evidence>
<proteinExistence type="predicted"/>
<organism evidence="2 3">
    <name type="scientific">Fistulina hepatica ATCC 64428</name>
    <dbReference type="NCBI Taxonomy" id="1128425"/>
    <lineage>
        <taxon>Eukaryota</taxon>
        <taxon>Fungi</taxon>
        <taxon>Dikarya</taxon>
        <taxon>Basidiomycota</taxon>
        <taxon>Agaricomycotina</taxon>
        <taxon>Agaricomycetes</taxon>
        <taxon>Agaricomycetidae</taxon>
        <taxon>Agaricales</taxon>
        <taxon>Fistulinaceae</taxon>
        <taxon>Fistulina</taxon>
    </lineage>
</organism>
<feature type="transmembrane region" description="Helical" evidence="1">
    <location>
        <begin position="128"/>
        <end position="149"/>
    </location>
</feature>